<dbReference type="PATRIC" id="fig|651182.5.peg.4305"/>
<reference evidence="2 3" key="1">
    <citation type="journal article" date="2013" name="Environ. Microbiol.">
        <title>Complete genome, catabolic sub-proteomes and key-metabolites of Desulfobacula toluolica Tol2, a marine, aromatic compound-degrading, sulfate-reducing bacterium.</title>
        <authorList>
            <person name="Wohlbrand L."/>
            <person name="Jacob J.H."/>
            <person name="Kube M."/>
            <person name="Mussmann M."/>
            <person name="Jarling R."/>
            <person name="Beck A."/>
            <person name="Amann R."/>
            <person name="Wilkes H."/>
            <person name="Reinhardt R."/>
            <person name="Rabus R."/>
        </authorList>
    </citation>
    <scope>NUCLEOTIDE SEQUENCE [LARGE SCALE GENOMIC DNA]</scope>
    <source>
        <strain evidence="3">DSM 7467 / Tol2</strain>
    </source>
</reference>
<feature type="transmembrane region" description="Helical" evidence="1">
    <location>
        <begin position="6"/>
        <end position="25"/>
    </location>
</feature>
<dbReference type="AlphaFoldDB" id="K0NJZ1"/>
<protein>
    <submittedName>
        <fullName evidence="2">Uncharacterized protein</fullName>
    </submittedName>
</protein>
<keyword evidence="1" id="KW-0472">Membrane</keyword>
<dbReference type="EMBL" id="FO203503">
    <property type="protein sequence ID" value="CCK81821.1"/>
    <property type="molecule type" value="Genomic_DNA"/>
</dbReference>
<dbReference type="SUPFAM" id="SSF51161">
    <property type="entry name" value="Trimeric LpxA-like enzymes"/>
    <property type="match status" value="1"/>
</dbReference>
<evidence type="ECO:0000256" key="1">
    <source>
        <dbReference type="SAM" id="Phobius"/>
    </source>
</evidence>
<name>K0NJZ1_DESTT</name>
<gene>
    <name evidence="2" type="ordered locus">TOL2_C36650</name>
</gene>
<dbReference type="Proteomes" id="UP000007347">
    <property type="component" value="Chromosome"/>
</dbReference>
<dbReference type="Gene3D" id="2.160.10.10">
    <property type="entry name" value="Hexapeptide repeat proteins"/>
    <property type="match status" value="1"/>
</dbReference>
<dbReference type="InterPro" id="IPR011004">
    <property type="entry name" value="Trimer_LpxA-like_sf"/>
</dbReference>
<keyword evidence="1" id="KW-1133">Transmembrane helix</keyword>
<sequence>MKKYISLLISIVPVNIIRIFLYNNIMGYSISYSSKIGIGSIIAVRTARINESCLGSFNRFIGGFDLIIGKKSDIGSFNEFVCTSSSAGKAFCTIGKNVHITKCHFFDASGGLTIKDHTRIAGRGSQFWTHGGQREKTEIVINEKCYVGSAVRMTQGVEIAQNSYVGLGSVVVDSFKSPDILIFGHPAKNIKNDIIARKSLVP</sequence>
<keyword evidence="3" id="KW-1185">Reference proteome</keyword>
<evidence type="ECO:0000313" key="2">
    <source>
        <dbReference type="EMBL" id="CCK81821.1"/>
    </source>
</evidence>
<proteinExistence type="predicted"/>
<accession>K0NJZ1</accession>
<dbReference type="STRING" id="651182.TOL2_C36650"/>
<keyword evidence="1" id="KW-0812">Transmembrane</keyword>
<dbReference type="OrthoDB" id="272049at2"/>
<evidence type="ECO:0000313" key="3">
    <source>
        <dbReference type="Proteomes" id="UP000007347"/>
    </source>
</evidence>
<dbReference type="KEGG" id="dto:TOL2_C36650"/>
<dbReference type="HOGENOM" id="CLU_1145607_0_0_7"/>
<organism evidence="2 3">
    <name type="scientific">Desulfobacula toluolica (strain DSM 7467 / Tol2)</name>
    <dbReference type="NCBI Taxonomy" id="651182"/>
    <lineage>
        <taxon>Bacteria</taxon>
        <taxon>Pseudomonadati</taxon>
        <taxon>Thermodesulfobacteriota</taxon>
        <taxon>Desulfobacteria</taxon>
        <taxon>Desulfobacterales</taxon>
        <taxon>Desulfobacteraceae</taxon>
        <taxon>Desulfobacula</taxon>
    </lineage>
</organism>